<reference evidence="10 11" key="1">
    <citation type="submission" date="2016-07" db="EMBL/GenBank/DDBJ databases">
        <title>Pervasive Adenine N6-methylation of Active Genes in Fungi.</title>
        <authorList>
            <consortium name="DOE Joint Genome Institute"/>
            <person name="Mondo S.J."/>
            <person name="Dannebaum R.O."/>
            <person name="Kuo R.C."/>
            <person name="Labutti K."/>
            <person name="Haridas S."/>
            <person name="Kuo A."/>
            <person name="Salamov A."/>
            <person name="Ahrendt S.R."/>
            <person name="Lipzen A."/>
            <person name="Sullivan W."/>
            <person name="Andreopoulos W.B."/>
            <person name="Clum A."/>
            <person name="Lindquist E."/>
            <person name="Daum C."/>
            <person name="Ramamoorthy G.K."/>
            <person name="Gryganskyi A."/>
            <person name="Culley D."/>
            <person name="Magnuson J.K."/>
            <person name="James T.Y."/>
            <person name="O'Malley M.A."/>
            <person name="Stajich J.E."/>
            <person name="Spatafora J.W."/>
            <person name="Visel A."/>
            <person name="Grigoriev I.V."/>
        </authorList>
    </citation>
    <scope>NUCLEOTIDE SEQUENCE [LARGE SCALE GENOMIC DNA]</scope>
    <source>
        <strain evidence="10 11">JEL800</strain>
    </source>
</reference>
<evidence type="ECO:0000256" key="6">
    <source>
        <dbReference type="ARBA" id="ARBA00022842"/>
    </source>
</evidence>
<keyword evidence="3" id="KW-0479">Metal-binding</keyword>
<proteinExistence type="inferred from homology"/>
<evidence type="ECO:0000256" key="2">
    <source>
        <dbReference type="ARBA" id="ARBA00022598"/>
    </source>
</evidence>
<dbReference type="NCBIfam" id="TIGR01499">
    <property type="entry name" value="folC"/>
    <property type="match status" value="1"/>
</dbReference>
<keyword evidence="4 7" id="KW-0547">Nucleotide-binding</keyword>
<accession>A0A1Y2BNL2</accession>
<keyword evidence="2 7" id="KW-0436">Ligase</keyword>
<dbReference type="Pfam" id="PF02875">
    <property type="entry name" value="Mur_ligase_C"/>
    <property type="match status" value="1"/>
</dbReference>
<dbReference type="Gene3D" id="3.90.190.20">
    <property type="entry name" value="Mur ligase, C-terminal domain"/>
    <property type="match status" value="1"/>
</dbReference>
<dbReference type="GO" id="GO:0005524">
    <property type="term" value="F:ATP binding"/>
    <property type="evidence" value="ECO:0007669"/>
    <property type="project" value="UniProtKB-KW"/>
</dbReference>
<name>A0A1Y2BNL2_9FUNG</name>
<keyword evidence="6" id="KW-0460">Magnesium</keyword>
<keyword evidence="5 7" id="KW-0067">ATP-binding</keyword>
<comment type="similarity">
    <text evidence="1 7">Belongs to the folylpolyglutamate synthase family.</text>
</comment>
<dbReference type="AlphaFoldDB" id="A0A1Y2BNL2"/>
<dbReference type="GO" id="GO:0005829">
    <property type="term" value="C:cytosol"/>
    <property type="evidence" value="ECO:0007669"/>
    <property type="project" value="TreeGrafter"/>
</dbReference>
<dbReference type="GO" id="GO:0005739">
    <property type="term" value="C:mitochondrion"/>
    <property type="evidence" value="ECO:0007669"/>
    <property type="project" value="TreeGrafter"/>
</dbReference>
<dbReference type="InterPro" id="IPR036565">
    <property type="entry name" value="Mur-like_cat_sf"/>
</dbReference>
<comment type="pathway">
    <text evidence="7">Cofactor biosynthesis; tetrahydrofolylpolyglutamate biosynthesis.</text>
</comment>
<evidence type="ECO:0000256" key="3">
    <source>
        <dbReference type="ARBA" id="ARBA00022723"/>
    </source>
</evidence>
<dbReference type="PANTHER" id="PTHR11136:SF0">
    <property type="entry name" value="DIHYDROFOLATE SYNTHETASE-RELATED"/>
    <property type="match status" value="1"/>
</dbReference>
<keyword evidence="11" id="KW-1185">Reference proteome</keyword>
<comment type="catalytic activity">
    <reaction evidence="7">
        <text>7,8-dihydropteroate + L-glutamate + ATP = 7,8-dihydrofolate + ADP + phosphate + H(+)</text>
        <dbReference type="Rhea" id="RHEA:23584"/>
        <dbReference type="ChEBI" id="CHEBI:15378"/>
        <dbReference type="ChEBI" id="CHEBI:17839"/>
        <dbReference type="ChEBI" id="CHEBI:29985"/>
        <dbReference type="ChEBI" id="CHEBI:30616"/>
        <dbReference type="ChEBI" id="CHEBI:43474"/>
        <dbReference type="ChEBI" id="CHEBI:57451"/>
        <dbReference type="ChEBI" id="CHEBI:456216"/>
        <dbReference type="EC" id="6.3.2.12"/>
    </reaction>
</comment>
<dbReference type="PIRSF" id="PIRSF001563">
    <property type="entry name" value="Folylpolyglu_synth"/>
    <property type="match status" value="1"/>
</dbReference>
<dbReference type="InterPro" id="IPR036615">
    <property type="entry name" value="Mur_ligase_C_dom_sf"/>
</dbReference>
<dbReference type="EMBL" id="MCGO01000056">
    <property type="protein sequence ID" value="ORY36340.1"/>
    <property type="molecule type" value="Genomic_DNA"/>
</dbReference>
<dbReference type="PANTHER" id="PTHR11136">
    <property type="entry name" value="FOLYLPOLYGLUTAMATE SYNTHASE-RELATED"/>
    <property type="match status" value="1"/>
</dbReference>
<evidence type="ECO:0000259" key="8">
    <source>
        <dbReference type="Pfam" id="PF02875"/>
    </source>
</evidence>
<dbReference type="InterPro" id="IPR013221">
    <property type="entry name" value="Mur_ligase_cen"/>
</dbReference>
<dbReference type="OrthoDB" id="5212574at2759"/>
<dbReference type="EC" id="6.3.2.12" evidence="7"/>
<evidence type="ECO:0000256" key="7">
    <source>
        <dbReference type="PIRNR" id="PIRNR001563"/>
    </source>
</evidence>
<evidence type="ECO:0000313" key="10">
    <source>
        <dbReference type="EMBL" id="ORY36340.1"/>
    </source>
</evidence>
<evidence type="ECO:0000256" key="1">
    <source>
        <dbReference type="ARBA" id="ARBA00008276"/>
    </source>
</evidence>
<organism evidence="10 11">
    <name type="scientific">Rhizoclosmatium globosum</name>
    <dbReference type="NCBI Taxonomy" id="329046"/>
    <lineage>
        <taxon>Eukaryota</taxon>
        <taxon>Fungi</taxon>
        <taxon>Fungi incertae sedis</taxon>
        <taxon>Chytridiomycota</taxon>
        <taxon>Chytridiomycota incertae sedis</taxon>
        <taxon>Chytridiomycetes</taxon>
        <taxon>Chytridiales</taxon>
        <taxon>Chytriomycetaceae</taxon>
        <taxon>Rhizoclosmatium</taxon>
    </lineage>
</organism>
<evidence type="ECO:0000256" key="5">
    <source>
        <dbReference type="ARBA" id="ARBA00022840"/>
    </source>
</evidence>
<protein>
    <recommendedName>
        <fullName evidence="7">Dihydrofolate synthetase</fullName>
        <ecNumber evidence="7">6.3.2.12</ecNumber>
    </recommendedName>
</protein>
<dbReference type="UniPathway" id="UPA00850"/>
<evidence type="ECO:0000256" key="4">
    <source>
        <dbReference type="ARBA" id="ARBA00022741"/>
    </source>
</evidence>
<dbReference type="InterPro" id="IPR001645">
    <property type="entry name" value="Folylpolyglutamate_synth"/>
</dbReference>
<dbReference type="Gene3D" id="3.40.1190.10">
    <property type="entry name" value="Mur-like, catalytic domain"/>
    <property type="match status" value="1"/>
</dbReference>
<keyword evidence="7" id="KW-0554">One-carbon metabolism</keyword>
<dbReference type="SUPFAM" id="SSF53244">
    <property type="entry name" value="MurD-like peptide ligases, peptide-binding domain"/>
    <property type="match status" value="1"/>
</dbReference>
<dbReference type="InterPro" id="IPR004101">
    <property type="entry name" value="Mur_ligase_C"/>
</dbReference>
<dbReference type="GO" id="GO:0046872">
    <property type="term" value="F:metal ion binding"/>
    <property type="evidence" value="ECO:0007669"/>
    <property type="project" value="UniProtKB-KW"/>
</dbReference>
<dbReference type="GO" id="GO:0008841">
    <property type="term" value="F:dihydrofolate synthase activity"/>
    <property type="evidence" value="ECO:0007669"/>
    <property type="project" value="UniProtKB-EC"/>
</dbReference>
<dbReference type="GO" id="GO:0004326">
    <property type="term" value="F:tetrahydrofolylpolyglutamate synthase activity"/>
    <property type="evidence" value="ECO:0007669"/>
    <property type="project" value="InterPro"/>
</dbReference>
<dbReference type="STRING" id="329046.A0A1Y2BNL2"/>
<dbReference type="Pfam" id="PF08245">
    <property type="entry name" value="Mur_ligase_M"/>
    <property type="match status" value="1"/>
</dbReference>
<feature type="domain" description="Mur ligase central" evidence="9">
    <location>
        <begin position="30"/>
        <end position="255"/>
    </location>
</feature>
<evidence type="ECO:0000313" key="11">
    <source>
        <dbReference type="Proteomes" id="UP000193642"/>
    </source>
</evidence>
<dbReference type="GO" id="GO:0006730">
    <property type="term" value="P:one-carbon metabolic process"/>
    <property type="evidence" value="ECO:0007669"/>
    <property type="project" value="UniProtKB-KW"/>
</dbReference>
<dbReference type="Proteomes" id="UP000193642">
    <property type="component" value="Unassembled WGS sequence"/>
</dbReference>
<sequence>MSIRLGLERILDLLKHLGNPQNDIKAVIHVAGTNGKGSVCALLSHALAATSIKVARFSSPHFITPTDSICINNTPIPDATYSNLMNRIKNVAESSMATDLPSSFEIECAIAFLWFSEQQVDVAVIEVGLGGRLDATNVFTNALCVFTALSIDHTEFLGSTIQEIATQKAGILHKPCSDCILGRQESFPESKAVIFAKAKEVGCQVWEVRDSCIPVAANIDASRSNLVKGRLLGQDIEIDLPLLGTFQYTNLATVLETLTVFYKHKYSTLFSVPPVSTLIRGLESTSWPGRMEWLAYTAPAVPAKKSIRFLADGAHNHQGAECLRAYLDAKYPGKSVHWVMGMKADREKMEGLVRVLVRGGDVVWSVGFEAPVGMPWIKSMPEDDIIKCVERIVPSVRECRVFKGGIREALDQLVDNERLIVVCGSLYLMASLHKILQ</sequence>
<feature type="domain" description="Mur ligase C-terminal" evidence="8">
    <location>
        <begin position="289"/>
        <end position="425"/>
    </location>
</feature>
<evidence type="ECO:0000259" key="9">
    <source>
        <dbReference type="Pfam" id="PF08245"/>
    </source>
</evidence>
<gene>
    <name evidence="10" type="ORF">BCR33DRAFT_722142</name>
</gene>
<dbReference type="SUPFAM" id="SSF53623">
    <property type="entry name" value="MurD-like peptide ligases, catalytic domain"/>
    <property type="match status" value="1"/>
</dbReference>
<comment type="caution">
    <text evidence="10">The sequence shown here is derived from an EMBL/GenBank/DDBJ whole genome shotgun (WGS) entry which is preliminary data.</text>
</comment>